<keyword evidence="1" id="KW-0560">Oxidoreductase</keyword>
<evidence type="ECO:0000313" key="4">
    <source>
        <dbReference type="EMBL" id="EKF42343.1"/>
    </source>
</evidence>
<reference evidence="4 5" key="1">
    <citation type="journal article" date="2012" name="J. Bacteriol.">
        <title>Genome Sequence of Nitratireductor indicus Type Strain C115.</title>
        <authorList>
            <person name="Lai Q."/>
            <person name="Li G."/>
            <person name="Yu Z."/>
            <person name="Shao Z."/>
        </authorList>
    </citation>
    <scope>NUCLEOTIDE SEQUENCE [LARGE SCALE GENOMIC DNA]</scope>
    <source>
        <strain evidence="4 5">C115</strain>
    </source>
</reference>
<dbReference type="AlphaFoldDB" id="K2N4L7"/>
<dbReference type="SUPFAM" id="SSF51905">
    <property type="entry name" value="FAD/NAD(P)-binding domain"/>
    <property type="match status" value="1"/>
</dbReference>
<dbReference type="Pfam" id="PF07992">
    <property type="entry name" value="Pyr_redox_2"/>
    <property type="match status" value="1"/>
</dbReference>
<evidence type="ECO:0000259" key="2">
    <source>
        <dbReference type="Pfam" id="PF04324"/>
    </source>
</evidence>
<feature type="domain" description="FAD/NAD(P)-binding" evidence="3">
    <location>
        <begin position="6"/>
        <end position="322"/>
    </location>
</feature>
<dbReference type="InterPro" id="IPR007419">
    <property type="entry name" value="BFD-like_2Fe2S-bd_dom"/>
</dbReference>
<comment type="caution">
    <text evidence="4">The sequence shown here is derived from an EMBL/GenBank/DDBJ whole genome shotgun (WGS) entry which is preliminary data.</text>
</comment>
<feature type="domain" description="BFD-like [2Fe-2S]-binding" evidence="2">
    <location>
        <begin position="377"/>
        <end position="428"/>
    </location>
</feature>
<dbReference type="PANTHER" id="PTHR42949">
    <property type="entry name" value="ANAEROBIC GLYCEROL-3-PHOSPHATE DEHYDROGENASE SUBUNIT B"/>
    <property type="match status" value="1"/>
</dbReference>
<dbReference type="Proteomes" id="UP000007374">
    <property type="component" value="Unassembled WGS sequence"/>
</dbReference>
<dbReference type="GO" id="GO:0016491">
    <property type="term" value="F:oxidoreductase activity"/>
    <property type="evidence" value="ECO:0007669"/>
    <property type="project" value="UniProtKB-KW"/>
</dbReference>
<dbReference type="STRING" id="721133.SAMN05216176_10729"/>
<dbReference type="InterPro" id="IPR017224">
    <property type="entry name" value="Opine_Oxase_asu/HCN_bsu"/>
</dbReference>
<dbReference type="EMBL" id="AMSI01000007">
    <property type="protein sequence ID" value="EKF42343.1"/>
    <property type="molecule type" value="Genomic_DNA"/>
</dbReference>
<protein>
    <submittedName>
        <fullName evidence="4">D-Octopine oxidase</fullName>
    </submittedName>
</protein>
<dbReference type="CDD" id="cd19946">
    <property type="entry name" value="GlpA-like_Fer2_BFD-like"/>
    <property type="match status" value="1"/>
</dbReference>
<sequence length="472" mass="49505">MRDIVDISIVGAGPAGATAALVVGQTECRSLLIDEQRQAGGQVWRAKDRSILSAPATPESRSGDNLRERLAASGVSQMTDTRVWQIERQGEHWVIHTLRNGTAGRLYSRAVILATGAREEAQPVRGWTTPGVIGLAGATALFKQSIRLPGRASVVAGTGPLVFFVASEIRRLGGTVAAVVTPNTRADWLARLPSMMARPDLLWRGGRWVADLMLASVPIYWGHAVKSVSGDDRVIGVTLCRLATDGTPLPGDIGIAADSVCLGGGLAPSIEAAQLAGVAVRYRPDLGGWVSEAESDGSTAREGLFLAGDSCGIRGAVAAELHGQIVARTALRHIGQASASDPALERAYRRASRFGEAMTALSVLRADPIGLATPDTVVCRCESLTRRAIEDEIESGAVSSNAVKSGQRAGMGPCGGKYCQSSVARLIALQENRALSEIAPPTPRPPIRPVPVSALAGDFDYGDLPMPKPAPL</sequence>
<accession>K2N4L7</accession>
<proteinExistence type="predicted"/>
<dbReference type="InterPro" id="IPR041854">
    <property type="entry name" value="BFD-like_2Fe2S-bd_dom_sf"/>
</dbReference>
<dbReference type="PIRSF" id="PIRSF037495">
    <property type="entry name" value="Opine_OX_OoxA/HcnB"/>
    <property type="match status" value="1"/>
</dbReference>
<dbReference type="Gene3D" id="3.50.50.60">
    <property type="entry name" value="FAD/NAD(P)-binding domain"/>
    <property type="match status" value="2"/>
</dbReference>
<gene>
    <name evidence="4" type="ORF">NA8A_12360</name>
</gene>
<dbReference type="PRINTS" id="PR00368">
    <property type="entry name" value="FADPNR"/>
</dbReference>
<dbReference type="InterPro" id="IPR051691">
    <property type="entry name" value="Metab_Enz_Cyan_OpOx_G3PDH"/>
</dbReference>
<dbReference type="eggNOG" id="COG0446">
    <property type="taxonomic scope" value="Bacteria"/>
</dbReference>
<evidence type="ECO:0000259" key="3">
    <source>
        <dbReference type="Pfam" id="PF07992"/>
    </source>
</evidence>
<evidence type="ECO:0000256" key="1">
    <source>
        <dbReference type="ARBA" id="ARBA00023002"/>
    </source>
</evidence>
<dbReference type="Gene3D" id="1.10.10.1100">
    <property type="entry name" value="BFD-like [2Fe-2S]-binding domain"/>
    <property type="match status" value="1"/>
</dbReference>
<dbReference type="RefSeq" id="WP_009450643.1">
    <property type="nucleotide sequence ID" value="NZ_AMSI01000007.1"/>
</dbReference>
<dbReference type="OrthoDB" id="9801699at2"/>
<dbReference type="PATRIC" id="fig|1231190.3.peg.2569"/>
<dbReference type="PANTHER" id="PTHR42949:SF3">
    <property type="entry name" value="ANAEROBIC GLYCEROL-3-PHOSPHATE DEHYDROGENASE SUBUNIT B"/>
    <property type="match status" value="1"/>
</dbReference>
<name>K2N4L7_9HYPH</name>
<dbReference type="Pfam" id="PF04324">
    <property type="entry name" value="Fer2_BFD"/>
    <property type="match status" value="1"/>
</dbReference>
<dbReference type="InterPro" id="IPR036188">
    <property type="entry name" value="FAD/NAD-bd_sf"/>
</dbReference>
<dbReference type="PRINTS" id="PR00469">
    <property type="entry name" value="PNDRDTASEII"/>
</dbReference>
<organism evidence="4 5">
    <name type="scientific">Nitratireductor indicus C115</name>
    <dbReference type="NCBI Taxonomy" id="1231190"/>
    <lineage>
        <taxon>Bacteria</taxon>
        <taxon>Pseudomonadati</taxon>
        <taxon>Pseudomonadota</taxon>
        <taxon>Alphaproteobacteria</taxon>
        <taxon>Hyphomicrobiales</taxon>
        <taxon>Phyllobacteriaceae</taxon>
        <taxon>Nitratireductor</taxon>
    </lineage>
</organism>
<keyword evidence="5" id="KW-1185">Reference proteome</keyword>
<evidence type="ECO:0000313" key="5">
    <source>
        <dbReference type="Proteomes" id="UP000007374"/>
    </source>
</evidence>
<dbReference type="InterPro" id="IPR023753">
    <property type="entry name" value="FAD/NAD-binding_dom"/>
</dbReference>